<sequence length="295" mass="31706">MSEQIPLSDAASAIDPAQDDHGQAVEIALGVAYQRLLMVNVVLINPAGAGDREWVLVDAGLIGTASSIKRAAAHRFGDGSRPAAIVLTHGHFDHVGALKTLAEEWDVPIYAHPLEAPYLDGRSSYPPGDPSVGGGLMAALSRFYPRGPIDVSGRLRLLSETGRIPELPEWRWIHTPGHSVGHVSLWREADRTLIAGDAFVTTGQESAYAVATQRAEMHGPPAYYTTDWGAAEASVKRLADLEPEVVATGHGEPMRGPEMRAALRQLADRFAEIAVPKDGRYVREPATTANGLAYR</sequence>
<organism evidence="2 3">
    <name type="scientific">Hansschlegelia quercus</name>
    <dbReference type="NCBI Taxonomy" id="2528245"/>
    <lineage>
        <taxon>Bacteria</taxon>
        <taxon>Pseudomonadati</taxon>
        <taxon>Pseudomonadota</taxon>
        <taxon>Alphaproteobacteria</taxon>
        <taxon>Hyphomicrobiales</taxon>
        <taxon>Methylopilaceae</taxon>
        <taxon>Hansschlegelia</taxon>
    </lineage>
</organism>
<feature type="domain" description="Metallo-beta-lactamase" evidence="1">
    <location>
        <begin position="38"/>
        <end position="250"/>
    </location>
</feature>
<evidence type="ECO:0000313" key="3">
    <source>
        <dbReference type="Proteomes" id="UP000291613"/>
    </source>
</evidence>
<dbReference type="PANTHER" id="PTHR42951:SF17">
    <property type="entry name" value="METALLO-BETA-LACTAMASE DOMAIN-CONTAINING PROTEIN"/>
    <property type="match status" value="1"/>
</dbReference>
<dbReference type="GO" id="GO:0016787">
    <property type="term" value="F:hydrolase activity"/>
    <property type="evidence" value="ECO:0007669"/>
    <property type="project" value="UniProtKB-KW"/>
</dbReference>
<evidence type="ECO:0000313" key="2">
    <source>
        <dbReference type="EMBL" id="TBN51779.1"/>
    </source>
</evidence>
<dbReference type="InterPro" id="IPR036866">
    <property type="entry name" value="RibonucZ/Hydroxyglut_hydro"/>
</dbReference>
<accession>A0A4Q9GI53</accession>
<comment type="caution">
    <text evidence="2">The sequence shown here is derived from an EMBL/GenBank/DDBJ whole genome shotgun (WGS) entry which is preliminary data.</text>
</comment>
<dbReference type="SMART" id="SM00849">
    <property type="entry name" value="Lactamase_B"/>
    <property type="match status" value="1"/>
</dbReference>
<name>A0A4Q9GI53_9HYPH</name>
<dbReference type="OrthoDB" id="7253658at2"/>
<keyword evidence="2" id="KW-0378">Hydrolase</keyword>
<dbReference type="SUPFAM" id="SSF56281">
    <property type="entry name" value="Metallo-hydrolase/oxidoreductase"/>
    <property type="match status" value="1"/>
</dbReference>
<dbReference type="EMBL" id="SIUB01000006">
    <property type="protein sequence ID" value="TBN51779.1"/>
    <property type="molecule type" value="Genomic_DNA"/>
</dbReference>
<dbReference type="RefSeq" id="WP_131003943.1">
    <property type="nucleotide sequence ID" value="NZ_JBHSZR010000001.1"/>
</dbReference>
<dbReference type="AlphaFoldDB" id="A0A4Q9GI53"/>
<proteinExistence type="predicted"/>
<gene>
    <name evidence="2" type="ORF">EYR15_12795</name>
</gene>
<dbReference type="PANTHER" id="PTHR42951">
    <property type="entry name" value="METALLO-BETA-LACTAMASE DOMAIN-CONTAINING"/>
    <property type="match status" value="1"/>
</dbReference>
<dbReference type="InterPro" id="IPR050855">
    <property type="entry name" value="NDM-1-like"/>
</dbReference>
<protein>
    <submittedName>
        <fullName evidence="2">MBL fold metallo-hydrolase</fullName>
    </submittedName>
</protein>
<reference evidence="2 3" key="1">
    <citation type="submission" date="2019-02" db="EMBL/GenBank/DDBJ databases">
        <title>Hansschlegelia quercus sp. nov., a novel methylotrophic bacterium from buds of oak (Quercus robur L.).</title>
        <authorList>
            <person name="Agafonova N.V."/>
            <person name="Kaparullina E.N."/>
            <person name="Grouzdev D.S."/>
            <person name="Doronina N.V."/>
        </authorList>
    </citation>
    <scope>NUCLEOTIDE SEQUENCE [LARGE SCALE GENOMIC DNA]</scope>
    <source>
        <strain evidence="2 3">Dub</strain>
    </source>
</reference>
<evidence type="ECO:0000259" key="1">
    <source>
        <dbReference type="SMART" id="SM00849"/>
    </source>
</evidence>
<dbReference type="Pfam" id="PF00753">
    <property type="entry name" value="Lactamase_B"/>
    <property type="match status" value="1"/>
</dbReference>
<keyword evidence="3" id="KW-1185">Reference proteome</keyword>
<dbReference type="CDD" id="cd07721">
    <property type="entry name" value="yflN-like_MBL-fold"/>
    <property type="match status" value="1"/>
</dbReference>
<dbReference type="Gene3D" id="3.60.15.10">
    <property type="entry name" value="Ribonuclease Z/Hydroxyacylglutathione hydrolase-like"/>
    <property type="match status" value="1"/>
</dbReference>
<dbReference type="InterPro" id="IPR001279">
    <property type="entry name" value="Metallo-B-lactamas"/>
</dbReference>
<dbReference type="Proteomes" id="UP000291613">
    <property type="component" value="Unassembled WGS sequence"/>
</dbReference>